<dbReference type="GO" id="GO:0008270">
    <property type="term" value="F:zinc ion binding"/>
    <property type="evidence" value="ECO:0007669"/>
    <property type="project" value="InterPro"/>
</dbReference>
<dbReference type="Gene3D" id="3.40.630.10">
    <property type="entry name" value="Zn peptidases"/>
    <property type="match status" value="2"/>
</dbReference>
<dbReference type="CDD" id="cd03860">
    <property type="entry name" value="M14_CP_A-B_like"/>
    <property type="match status" value="2"/>
</dbReference>
<reference evidence="15" key="2">
    <citation type="submission" date="2023-05" db="EMBL/GenBank/DDBJ databases">
        <authorList>
            <person name="Fouks B."/>
        </authorList>
    </citation>
    <scope>NUCLEOTIDE SEQUENCE</scope>
    <source>
        <strain evidence="15">Stay&amp;Tobe</strain>
        <tissue evidence="15">Testes</tissue>
    </source>
</reference>
<feature type="non-terminal residue" evidence="15">
    <location>
        <position position="1"/>
    </location>
</feature>
<dbReference type="PRINTS" id="PR00765">
    <property type="entry name" value="CRBOXYPTASEA"/>
</dbReference>
<name>A0AAD7ZJ29_DIPPU</name>
<evidence type="ECO:0000259" key="14">
    <source>
        <dbReference type="PROSITE" id="PS52035"/>
    </source>
</evidence>
<keyword evidence="7" id="KW-0479">Metal-binding</keyword>
<dbReference type="PANTHER" id="PTHR11705">
    <property type="entry name" value="PROTEASE FAMILY M14 CARBOXYPEPTIDASE A,B"/>
    <property type="match status" value="1"/>
</dbReference>
<gene>
    <name evidence="15" type="ORF">L9F63_023220</name>
</gene>
<keyword evidence="5" id="KW-0121">Carboxypeptidase</keyword>
<comment type="caution">
    <text evidence="15">The sequence shown here is derived from an EMBL/GenBank/DDBJ whole genome shotgun (WGS) entry which is preliminary data.</text>
</comment>
<feature type="domain" description="Peptidase M14" evidence="14">
    <location>
        <begin position="334"/>
        <end position="626"/>
    </location>
</feature>
<feature type="active site" description="Proton donor/acceptor" evidence="13">
    <location>
        <position position="593"/>
    </location>
</feature>
<dbReference type="PROSITE" id="PS52035">
    <property type="entry name" value="PEPTIDASE_M14"/>
    <property type="match status" value="2"/>
</dbReference>
<dbReference type="Proteomes" id="UP001233999">
    <property type="component" value="Unassembled WGS sequence"/>
</dbReference>
<feature type="active site" description="Proton donor/acceptor" evidence="13">
    <location>
        <position position="286"/>
    </location>
</feature>
<sequence length="635" mass="70952">TNDSIPDRLEPKPPIIPKFSRSIAFNKYYTHDEINTYLRQLASSYPSLATVESIGKSYEGRDLLMIKISSGGSGTRPAILIDAGIHAREWIAPAMALYIINQLVENNAANSDLTNSVDWYILPVVNPDGYQYSHTTSRLWRKTRSPTTSSSCPGVDGNRNFDYHWMETGASSSPCAETFAGSRAFSEPETAALRDFAVANKNKIKLYLTFHSYGNYFLYPWGYTSALPSDASTLHSLAQQANQAHVSAGGSSYTIGSSTNVLYAAAGGSDDYMKGVAGIDLSYTMEFTNSIYGFQFPASQIQTTVSRFFPAVRVAIFNHDKANYTPAYGISFERFYSHRDVNYYLHDLESIYPEIVSLEKIGKSYEGRDLIAIKISSGGGGKNPVILIDGGTHAREWISVSMTLYIIHQLVEYNTLNSDLTTNVDWYILPVANPDGYEFSRTSDRMWRKTRSLTYNPTCRGVDPNRNFGYHWNEGDPDITACQEDYPGIREFSEVETRSLRDFAMAYRHKIKLYLAFHSFGGSILYPWGFTSELPSDWKTLDDLAQRVNRAHMAAGGENYTIGSSTNVLYLGAGGSDDYMKGAVGINLSYTVELTNTEYGFILPEELIYPTVTRFFAGVQEFGNYITENFQATKN</sequence>
<evidence type="ECO:0000256" key="10">
    <source>
        <dbReference type="ARBA" id="ARBA00023049"/>
    </source>
</evidence>
<keyword evidence="16" id="KW-1185">Reference proteome</keyword>
<dbReference type="PROSITE" id="PS00132">
    <property type="entry name" value="CARBOXYPEPT_ZN_1"/>
    <property type="match status" value="2"/>
</dbReference>
<dbReference type="EMBL" id="JASPKZ010007880">
    <property type="protein sequence ID" value="KAJ9581600.1"/>
    <property type="molecule type" value="Genomic_DNA"/>
</dbReference>
<dbReference type="InterPro" id="IPR000834">
    <property type="entry name" value="Peptidase_M14"/>
</dbReference>
<dbReference type="AlphaFoldDB" id="A0AAD7ZJ29"/>
<evidence type="ECO:0000313" key="15">
    <source>
        <dbReference type="EMBL" id="KAJ9581600.1"/>
    </source>
</evidence>
<dbReference type="Pfam" id="PF00246">
    <property type="entry name" value="Peptidase_M14"/>
    <property type="match status" value="2"/>
</dbReference>
<feature type="domain" description="Peptidase M14" evidence="14">
    <location>
        <begin position="27"/>
        <end position="319"/>
    </location>
</feature>
<dbReference type="InterPro" id="IPR057246">
    <property type="entry name" value="CARBOXYPEPT_ZN_1"/>
</dbReference>
<organism evidence="15 16">
    <name type="scientific">Diploptera punctata</name>
    <name type="common">Pacific beetle cockroach</name>
    <dbReference type="NCBI Taxonomy" id="6984"/>
    <lineage>
        <taxon>Eukaryota</taxon>
        <taxon>Metazoa</taxon>
        <taxon>Ecdysozoa</taxon>
        <taxon>Arthropoda</taxon>
        <taxon>Hexapoda</taxon>
        <taxon>Insecta</taxon>
        <taxon>Pterygota</taxon>
        <taxon>Neoptera</taxon>
        <taxon>Polyneoptera</taxon>
        <taxon>Dictyoptera</taxon>
        <taxon>Blattodea</taxon>
        <taxon>Blaberoidea</taxon>
        <taxon>Blaberidae</taxon>
        <taxon>Diplopterinae</taxon>
        <taxon>Diploptera</taxon>
    </lineage>
</organism>
<comment type="function">
    <text evidence="12">Involved in the digestion of the blood meal.</text>
</comment>
<evidence type="ECO:0000256" key="8">
    <source>
        <dbReference type="ARBA" id="ARBA00022801"/>
    </source>
</evidence>
<dbReference type="SMART" id="SM00631">
    <property type="entry name" value="Zn_pept"/>
    <property type="match status" value="2"/>
</dbReference>
<feature type="non-terminal residue" evidence="15">
    <location>
        <position position="635"/>
    </location>
</feature>
<dbReference type="FunFam" id="3.40.630.10:FF:000040">
    <property type="entry name" value="zinc carboxypeptidase"/>
    <property type="match status" value="1"/>
</dbReference>
<evidence type="ECO:0000256" key="1">
    <source>
        <dbReference type="ARBA" id="ARBA00001947"/>
    </source>
</evidence>
<dbReference type="GO" id="GO:0006508">
    <property type="term" value="P:proteolysis"/>
    <property type="evidence" value="ECO:0007669"/>
    <property type="project" value="UniProtKB-KW"/>
</dbReference>
<protein>
    <recommendedName>
        <fullName evidence="14">Peptidase M14 domain-containing protein</fullName>
    </recommendedName>
</protein>
<reference evidence="15" key="1">
    <citation type="journal article" date="2023" name="IScience">
        <title>Live-bearing cockroach genome reveals convergent evolutionary mechanisms linked to viviparity in insects and beyond.</title>
        <authorList>
            <person name="Fouks B."/>
            <person name="Harrison M.C."/>
            <person name="Mikhailova A.A."/>
            <person name="Marchal E."/>
            <person name="English S."/>
            <person name="Carruthers M."/>
            <person name="Jennings E.C."/>
            <person name="Chiamaka E.L."/>
            <person name="Frigard R.A."/>
            <person name="Pippel M."/>
            <person name="Attardo G.M."/>
            <person name="Benoit J.B."/>
            <person name="Bornberg-Bauer E."/>
            <person name="Tobe S.S."/>
        </authorList>
    </citation>
    <scope>NUCLEOTIDE SEQUENCE</scope>
    <source>
        <strain evidence="15">Stay&amp;Tobe</strain>
    </source>
</reference>
<evidence type="ECO:0000256" key="12">
    <source>
        <dbReference type="ARBA" id="ARBA00057299"/>
    </source>
</evidence>
<proteinExistence type="inferred from homology"/>
<evidence type="ECO:0000256" key="13">
    <source>
        <dbReference type="PROSITE-ProRule" id="PRU01379"/>
    </source>
</evidence>
<evidence type="ECO:0000256" key="9">
    <source>
        <dbReference type="ARBA" id="ARBA00022833"/>
    </source>
</evidence>
<dbReference type="GO" id="GO:0004181">
    <property type="term" value="F:metallocarboxypeptidase activity"/>
    <property type="evidence" value="ECO:0007669"/>
    <property type="project" value="InterPro"/>
</dbReference>
<keyword evidence="6" id="KW-0645">Protease</keyword>
<keyword evidence="11" id="KW-1015">Disulfide bond</keyword>
<keyword evidence="10" id="KW-0482">Metalloprotease</keyword>
<dbReference type="FunFam" id="3.40.630.10:FF:000001">
    <property type="entry name" value="Carboxypeptidase B"/>
    <property type="match status" value="1"/>
</dbReference>
<evidence type="ECO:0000313" key="16">
    <source>
        <dbReference type="Proteomes" id="UP001233999"/>
    </source>
</evidence>
<dbReference type="PANTHER" id="PTHR11705:SF140">
    <property type="entry name" value="FI02848P-RELATED"/>
    <property type="match status" value="1"/>
</dbReference>
<comment type="cofactor">
    <cofactor evidence="1">
        <name>Zn(2+)</name>
        <dbReference type="ChEBI" id="CHEBI:29105"/>
    </cofactor>
</comment>
<keyword evidence="8" id="KW-0378">Hydrolase</keyword>
<evidence type="ECO:0000256" key="4">
    <source>
        <dbReference type="ARBA" id="ARBA00022525"/>
    </source>
</evidence>
<evidence type="ECO:0000256" key="6">
    <source>
        <dbReference type="ARBA" id="ARBA00022670"/>
    </source>
</evidence>
<evidence type="ECO:0000256" key="5">
    <source>
        <dbReference type="ARBA" id="ARBA00022645"/>
    </source>
</evidence>
<keyword evidence="9" id="KW-0862">Zinc</keyword>
<comment type="similarity">
    <text evidence="3 13">Belongs to the peptidase M14 family.</text>
</comment>
<dbReference type="GO" id="GO:0005615">
    <property type="term" value="C:extracellular space"/>
    <property type="evidence" value="ECO:0007669"/>
    <property type="project" value="TreeGrafter"/>
</dbReference>
<comment type="subcellular location">
    <subcellularLocation>
        <location evidence="2">Secreted</location>
    </subcellularLocation>
</comment>
<evidence type="ECO:0000256" key="3">
    <source>
        <dbReference type="ARBA" id="ARBA00005988"/>
    </source>
</evidence>
<evidence type="ECO:0000256" key="11">
    <source>
        <dbReference type="ARBA" id="ARBA00023157"/>
    </source>
</evidence>
<evidence type="ECO:0000256" key="7">
    <source>
        <dbReference type="ARBA" id="ARBA00022723"/>
    </source>
</evidence>
<keyword evidence="4" id="KW-0964">Secreted</keyword>
<evidence type="ECO:0000256" key="2">
    <source>
        <dbReference type="ARBA" id="ARBA00004613"/>
    </source>
</evidence>
<accession>A0AAD7ZJ29</accession>
<dbReference type="SUPFAM" id="SSF53187">
    <property type="entry name" value="Zn-dependent exopeptidases"/>
    <property type="match status" value="2"/>
</dbReference>